<dbReference type="EMBL" id="QPKV01000002">
    <property type="protein sequence ID" value="RDC58029.1"/>
    <property type="molecule type" value="Genomic_DNA"/>
</dbReference>
<accession>A0A369Q528</accession>
<gene>
    <name evidence="4" type="ORF">DU508_03515</name>
</gene>
<dbReference type="CDD" id="cd05233">
    <property type="entry name" value="SDR_c"/>
    <property type="match status" value="1"/>
</dbReference>
<dbReference type="Proteomes" id="UP000253961">
    <property type="component" value="Unassembled WGS sequence"/>
</dbReference>
<dbReference type="AlphaFoldDB" id="A0A369Q528"/>
<evidence type="ECO:0000313" key="5">
    <source>
        <dbReference type="Proteomes" id="UP000253961"/>
    </source>
</evidence>
<dbReference type="InterPro" id="IPR002347">
    <property type="entry name" value="SDR_fam"/>
</dbReference>
<comment type="similarity">
    <text evidence="1 3">Belongs to the short-chain dehydrogenases/reductases (SDR) family.</text>
</comment>
<proteinExistence type="inferred from homology"/>
<dbReference type="InterPro" id="IPR036291">
    <property type="entry name" value="NAD(P)-bd_dom_sf"/>
</dbReference>
<dbReference type="Pfam" id="PF00106">
    <property type="entry name" value="adh_short"/>
    <property type="match status" value="1"/>
</dbReference>
<organism evidence="4 5">
    <name type="scientific">Pedobacter chinensis</name>
    <dbReference type="NCBI Taxonomy" id="2282421"/>
    <lineage>
        <taxon>Bacteria</taxon>
        <taxon>Pseudomonadati</taxon>
        <taxon>Bacteroidota</taxon>
        <taxon>Sphingobacteriia</taxon>
        <taxon>Sphingobacteriales</taxon>
        <taxon>Sphingobacteriaceae</taxon>
        <taxon>Pedobacter</taxon>
    </lineage>
</organism>
<dbReference type="OrthoDB" id="658698at2"/>
<dbReference type="PANTHER" id="PTHR43115">
    <property type="entry name" value="DEHYDROGENASE/REDUCTASE SDR FAMILY MEMBER 11"/>
    <property type="match status" value="1"/>
</dbReference>
<name>A0A369Q528_9SPHI</name>
<evidence type="ECO:0000256" key="2">
    <source>
        <dbReference type="ARBA" id="ARBA00023002"/>
    </source>
</evidence>
<dbReference type="PROSITE" id="PS00061">
    <property type="entry name" value="ADH_SHORT"/>
    <property type="match status" value="1"/>
</dbReference>
<dbReference type="InterPro" id="IPR020904">
    <property type="entry name" value="Sc_DH/Rdtase_CS"/>
</dbReference>
<dbReference type="PRINTS" id="PR00080">
    <property type="entry name" value="SDRFAMILY"/>
</dbReference>
<sequence>MKDLNSYWKQRLSGKRVLITGGSTGIGREVTILLATLGAKCMICGRNQEQIDETIAETKKVYPESYCIGLAVDLANKEGIEQLFTTLDRELGGIDVLVNNAAIGSGSILDGVYAEWKYSIDTNLLSYLACCHEAAKRMEVDGKGHIVNIGSMSADVRGEGSSIYVAAKAGIQGFSEALRKEINPKGVKVTLLEPGAVDTDMQEGEAAEKLTKIEKQEMLKAEDIAIAVAFCLVQPDRSEVISLQIRPHLQLI</sequence>
<dbReference type="GO" id="GO:0016491">
    <property type="term" value="F:oxidoreductase activity"/>
    <property type="evidence" value="ECO:0007669"/>
    <property type="project" value="UniProtKB-KW"/>
</dbReference>
<evidence type="ECO:0000256" key="1">
    <source>
        <dbReference type="ARBA" id="ARBA00006484"/>
    </source>
</evidence>
<evidence type="ECO:0000313" key="4">
    <source>
        <dbReference type="EMBL" id="RDC58029.1"/>
    </source>
</evidence>
<protein>
    <submittedName>
        <fullName evidence="4">SDR family NAD(P)-dependent oxidoreductase</fullName>
    </submittedName>
</protein>
<reference evidence="4 5" key="1">
    <citation type="submission" date="2018-07" db="EMBL/GenBank/DDBJ databases">
        <title>Pedobacter sp. nov., isolated from soil.</title>
        <authorList>
            <person name="Zhou L.Y."/>
            <person name="Du Z.J."/>
        </authorList>
    </citation>
    <scope>NUCLEOTIDE SEQUENCE [LARGE SCALE GENOMIC DNA]</scope>
    <source>
        <strain evidence="4 5">JDX94</strain>
    </source>
</reference>
<comment type="caution">
    <text evidence="4">The sequence shown here is derived from an EMBL/GenBank/DDBJ whole genome shotgun (WGS) entry which is preliminary data.</text>
</comment>
<dbReference type="SUPFAM" id="SSF51735">
    <property type="entry name" value="NAD(P)-binding Rossmann-fold domains"/>
    <property type="match status" value="1"/>
</dbReference>
<dbReference type="Gene3D" id="3.40.50.720">
    <property type="entry name" value="NAD(P)-binding Rossmann-like Domain"/>
    <property type="match status" value="1"/>
</dbReference>
<keyword evidence="2" id="KW-0560">Oxidoreductase</keyword>
<dbReference type="PANTHER" id="PTHR43115:SF4">
    <property type="entry name" value="DEHYDROGENASE_REDUCTASE SDR FAMILY MEMBER 11"/>
    <property type="match status" value="1"/>
</dbReference>
<dbReference type="FunFam" id="3.40.50.720:FF:000084">
    <property type="entry name" value="Short-chain dehydrogenase reductase"/>
    <property type="match status" value="1"/>
</dbReference>
<evidence type="ECO:0000256" key="3">
    <source>
        <dbReference type="RuleBase" id="RU000363"/>
    </source>
</evidence>
<dbReference type="RefSeq" id="WP_115401449.1">
    <property type="nucleotide sequence ID" value="NZ_QPKV01000002.1"/>
</dbReference>
<keyword evidence="5" id="KW-1185">Reference proteome</keyword>
<dbReference type="PRINTS" id="PR00081">
    <property type="entry name" value="GDHRDH"/>
</dbReference>